<feature type="site" description="Histone H3K4me3 binding" evidence="8">
    <location>
        <position position="273"/>
    </location>
</feature>
<organism evidence="14 15">
    <name type="scientific">Maudiozyma barnettii</name>
    <dbReference type="NCBI Taxonomy" id="61262"/>
    <lineage>
        <taxon>Eukaryota</taxon>
        <taxon>Fungi</taxon>
        <taxon>Dikarya</taxon>
        <taxon>Ascomycota</taxon>
        <taxon>Saccharomycotina</taxon>
        <taxon>Saccharomycetes</taxon>
        <taxon>Saccharomycetales</taxon>
        <taxon>Saccharomycetaceae</taxon>
        <taxon>Maudiozyma</taxon>
    </lineage>
</organism>
<evidence type="ECO:0000256" key="6">
    <source>
        <dbReference type="ARBA" id="ARBA00022853"/>
    </source>
</evidence>
<dbReference type="Pfam" id="PF12998">
    <property type="entry name" value="ING"/>
    <property type="match status" value="1"/>
</dbReference>
<protein>
    <recommendedName>
        <fullName evidence="11">Chromatin modification-related protein</fullName>
    </recommendedName>
</protein>
<evidence type="ECO:0000256" key="5">
    <source>
        <dbReference type="ARBA" id="ARBA00022833"/>
    </source>
</evidence>
<keyword evidence="15" id="KW-1185">Reference proteome</keyword>
<dbReference type="AlphaFoldDB" id="A0A8H2VC27"/>
<feature type="site" description="Histone H3K4me3 binding" evidence="8">
    <location>
        <position position="269"/>
    </location>
</feature>
<feature type="binding site" evidence="9">
    <location>
        <position position="277"/>
    </location>
    <ligand>
        <name>Zn(2+)</name>
        <dbReference type="ChEBI" id="CHEBI:29105"/>
        <label>2</label>
    </ligand>
</feature>
<dbReference type="RefSeq" id="XP_041404549.1">
    <property type="nucleotide sequence ID" value="XM_041548615.1"/>
</dbReference>
<evidence type="ECO:0000259" key="13">
    <source>
        <dbReference type="PROSITE" id="PS50016"/>
    </source>
</evidence>
<dbReference type="SMART" id="SM00249">
    <property type="entry name" value="PHD"/>
    <property type="match status" value="1"/>
</dbReference>
<comment type="similarity">
    <text evidence="2 11">Belongs to the ING family.</text>
</comment>
<feature type="binding site" evidence="9">
    <location>
        <position position="302"/>
    </location>
    <ligand>
        <name>Zn(2+)</name>
        <dbReference type="ChEBI" id="CHEBI:29105"/>
        <label>2</label>
    </ligand>
</feature>
<feature type="site" description="Histone H3K4me3 binding" evidence="8">
    <location>
        <position position="281"/>
    </location>
</feature>
<dbReference type="SMART" id="SM01408">
    <property type="entry name" value="ING"/>
    <property type="match status" value="1"/>
</dbReference>
<dbReference type="Pfam" id="PF23011">
    <property type="entry name" value="PHD-1st_NSD"/>
    <property type="match status" value="1"/>
</dbReference>
<comment type="domain">
    <text evidence="11">The PHD-type zinc finger mediates the binding to H3K4me3.</text>
</comment>
<evidence type="ECO:0000256" key="8">
    <source>
        <dbReference type="PIRSR" id="PIRSR628651-50"/>
    </source>
</evidence>
<dbReference type="InterPro" id="IPR059153">
    <property type="entry name" value="NSD_PHD-1st"/>
</dbReference>
<evidence type="ECO:0000313" key="15">
    <source>
        <dbReference type="Proteomes" id="UP000644660"/>
    </source>
</evidence>
<dbReference type="GeneID" id="64855640"/>
<dbReference type="CDD" id="cd15505">
    <property type="entry name" value="PHD_ING"/>
    <property type="match status" value="1"/>
</dbReference>
<dbReference type="InterPro" id="IPR013083">
    <property type="entry name" value="Znf_RING/FYVE/PHD"/>
</dbReference>
<dbReference type="InterPro" id="IPR001965">
    <property type="entry name" value="Znf_PHD"/>
</dbReference>
<feature type="binding site" evidence="9">
    <location>
        <position position="261"/>
    </location>
    <ligand>
        <name>Zn(2+)</name>
        <dbReference type="ChEBI" id="CHEBI:29105"/>
        <label>1</label>
    </ligand>
</feature>
<keyword evidence="3 9" id="KW-0479">Metal-binding</keyword>
<evidence type="ECO:0000256" key="2">
    <source>
        <dbReference type="ARBA" id="ARBA00010210"/>
    </source>
</evidence>
<feature type="binding site" evidence="9">
    <location>
        <position position="283"/>
    </location>
    <ligand>
        <name>Zn(2+)</name>
        <dbReference type="ChEBI" id="CHEBI:29105"/>
        <label>1</label>
    </ligand>
</feature>
<evidence type="ECO:0000256" key="9">
    <source>
        <dbReference type="PIRSR" id="PIRSR628651-51"/>
    </source>
</evidence>
<dbReference type="InterPro" id="IPR019786">
    <property type="entry name" value="Zinc_finger_PHD-type_CS"/>
</dbReference>
<dbReference type="InterPro" id="IPR011011">
    <property type="entry name" value="Znf_FYVE_PHD"/>
</dbReference>
<dbReference type="GO" id="GO:0008270">
    <property type="term" value="F:zinc ion binding"/>
    <property type="evidence" value="ECO:0007669"/>
    <property type="project" value="UniProtKB-KW"/>
</dbReference>
<feature type="binding site" evidence="9">
    <location>
        <position position="299"/>
    </location>
    <ligand>
        <name>Zn(2+)</name>
        <dbReference type="ChEBI" id="CHEBI:29105"/>
        <label>2</label>
    </ligand>
</feature>
<evidence type="ECO:0000256" key="4">
    <source>
        <dbReference type="ARBA" id="ARBA00022771"/>
    </source>
</evidence>
<comment type="function">
    <text evidence="11">Component of an histone acetyltransferase complex.</text>
</comment>
<dbReference type="Proteomes" id="UP000644660">
    <property type="component" value="Unassembled WGS sequence"/>
</dbReference>
<name>A0A8H2VC27_9SACH</name>
<comment type="subunit">
    <text evidence="11">Component of an histone acetyltransferase complex. Interacts with H3K4me3 and to a lesser extent with H3K4me2.</text>
</comment>
<dbReference type="FunFam" id="3.30.40.10:FF:000016">
    <property type="entry name" value="Inhibitor of growth protein"/>
    <property type="match status" value="1"/>
</dbReference>
<dbReference type="PROSITE" id="PS01359">
    <property type="entry name" value="ZF_PHD_1"/>
    <property type="match status" value="1"/>
</dbReference>
<dbReference type="InterPro" id="IPR024610">
    <property type="entry name" value="ING_N_histone-binding"/>
</dbReference>
<dbReference type="EMBL" id="CAEFZW010000001">
    <property type="protein sequence ID" value="CAB4252511.1"/>
    <property type="molecule type" value="Genomic_DNA"/>
</dbReference>
<dbReference type="PROSITE" id="PS50016">
    <property type="entry name" value="ZF_PHD_2"/>
    <property type="match status" value="1"/>
</dbReference>
<dbReference type="GO" id="GO:0033698">
    <property type="term" value="C:Rpd3L complex"/>
    <property type="evidence" value="ECO:0007669"/>
    <property type="project" value="TreeGrafter"/>
</dbReference>
<dbReference type="Gene3D" id="3.30.40.10">
    <property type="entry name" value="Zinc/RING finger domain, C3HC4 (zinc finger)"/>
    <property type="match status" value="1"/>
</dbReference>
<evidence type="ECO:0000256" key="1">
    <source>
        <dbReference type="ARBA" id="ARBA00004123"/>
    </source>
</evidence>
<keyword evidence="4 10" id="KW-0863">Zinc-finger</keyword>
<comment type="subcellular location">
    <subcellularLocation>
        <location evidence="1 11">Nucleus</location>
    </subcellularLocation>
</comment>
<evidence type="ECO:0000256" key="7">
    <source>
        <dbReference type="ARBA" id="ARBA00023242"/>
    </source>
</evidence>
<evidence type="ECO:0000256" key="3">
    <source>
        <dbReference type="ARBA" id="ARBA00022723"/>
    </source>
</evidence>
<comment type="caution">
    <text evidence="14">The sequence shown here is derived from an EMBL/GenBank/DDBJ whole genome shotgun (WGS) entry which is preliminary data.</text>
</comment>
<feature type="binding site" evidence="9">
    <location>
        <position position="272"/>
    </location>
    <ligand>
        <name>Zn(2+)</name>
        <dbReference type="ChEBI" id="CHEBI:29105"/>
        <label>2</label>
    </ligand>
</feature>
<evidence type="ECO:0000256" key="10">
    <source>
        <dbReference type="PROSITE-ProRule" id="PRU00146"/>
    </source>
</evidence>
<accession>A0A8H2VC27</accession>
<dbReference type="PANTHER" id="PTHR10333:SF42">
    <property type="entry name" value="INHIBITOR OF GROWTH PROTEIN 5"/>
    <property type="match status" value="1"/>
</dbReference>
<dbReference type="Gene3D" id="6.10.140.1740">
    <property type="match status" value="1"/>
</dbReference>
<feature type="binding site" evidence="9">
    <location>
        <position position="259"/>
    </location>
    <ligand>
        <name>Zn(2+)</name>
        <dbReference type="ChEBI" id="CHEBI:29105"/>
        <label>1</label>
    </ligand>
</feature>
<dbReference type="GO" id="GO:0006355">
    <property type="term" value="P:regulation of DNA-templated transcription"/>
    <property type="evidence" value="ECO:0007669"/>
    <property type="project" value="TreeGrafter"/>
</dbReference>
<proteinExistence type="inferred from homology"/>
<dbReference type="SUPFAM" id="SSF57903">
    <property type="entry name" value="FYVE/PHD zinc finger"/>
    <property type="match status" value="1"/>
</dbReference>
<keyword evidence="6 11" id="KW-0156">Chromatin regulator</keyword>
<reference evidence="14 15" key="1">
    <citation type="submission" date="2020-05" db="EMBL/GenBank/DDBJ databases">
        <authorList>
            <person name="Casaregola S."/>
            <person name="Devillers H."/>
            <person name="Grondin C."/>
        </authorList>
    </citation>
    <scope>NUCLEOTIDE SEQUENCE [LARGE SCALE GENOMIC DNA]</scope>
    <source>
        <strain evidence="14 15">CLIB 1767</strain>
    </source>
</reference>
<keyword evidence="5 9" id="KW-0862">Zinc</keyword>
<feature type="domain" description="PHD-type" evidence="13">
    <location>
        <begin position="256"/>
        <end position="305"/>
    </location>
</feature>
<gene>
    <name evidence="14" type="ORF">KABA2_01S15312</name>
</gene>
<evidence type="ECO:0000313" key="14">
    <source>
        <dbReference type="EMBL" id="CAB4252511.1"/>
    </source>
</evidence>
<feature type="region of interest" description="Disordered" evidence="12">
    <location>
        <begin position="146"/>
        <end position="217"/>
    </location>
</feature>
<feature type="compositionally biased region" description="Polar residues" evidence="12">
    <location>
        <begin position="173"/>
        <end position="189"/>
    </location>
</feature>
<evidence type="ECO:0000256" key="11">
    <source>
        <dbReference type="RuleBase" id="RU361213"/>
    </source>
</evidence>
<dbReference type="OrthoDB" id="5411773at2759"/>
<evidence type="ECO:0000256" key="12">
    <source>
        <dbReference type="SAM" id="MobiDB-lite"/>
    </source>
</evidence>
<dbReference type="InterPro" id="IPR028651">
    <property type="entry name" value="ING_fam"/>
</dbReference>
<dbReference type="PANTHER" id="PTHR10333">
    <property type="entry name" value="INHIBITOR OF GROWTH PROTEIN"/>
    <property type="match status" value="1"/>
</dbReference>
<dbReference type="GO" id="GO:0070210">
    <property type="term" value="C:Rpd3L-Expanded complex"/>
    <property type="evidence" value="ECO:0007669"/>
    <property type="project" value="TreeGrafter"/>
</dbReference>
<feature type="site" description="Histone H3K4me3 binding" evidence="8">
    <location>
        <position position="258"/>
    </location>
</feature>
<keyword evidence="7 11" id="KW-0539">Nucleus</keyword>
<sequence length="310" mass="35352">MSTPANLYPGLNDIADVLEEYPIETSRYLTLLHEIDAKCIYSRPDLNNKIDSFLKDSFDKSALPVEEFKSKKLGSLTQINNLFEELMPSLEEKMHVSSIMLESLQALNSRLELAYEVALRNQEIPTRLRLGNDNHPAMHLHHELMDKIENKSATKSSQALKSESRREAMAAQKKQTQKPVPQSQNQQSAIAEDDKPPMKIKRVANGSVNEPKRRKRRVNTEVIAKKQEAKPISAPIEPVVKSIYVDRPKTNDYGEPLYCYCNQVAYGEMVGCDGDSCELEWFHLPCIGLETLPKGKWYCKDCQNKMKLKQ</sequence>
<dbReference type="InterPro" id="IPR019787">
    <property type="entry name" value="Znf_PHD-finger"/>
</dbReference>
<dbReference type="GO" id="GO:0006325">
    <property type="term" value="P:chromatin organization"/>
    <property type="evidence" value="ECO:0007669"/>
    <property type="project" value="UniProtKB-KW"/>
</dbReference>
<feature type="binding site" evidence="9">
    <location>
        <position position="286"/>
    </location>
    <ligand>
        <name>Zn(2+)</name>
        <dbReference type="ChEBI" id="CHEBI:29105"/>
        <label>1</label>
    </ligand>
</feature>